<evidence type="ECO:0000256" key="1">
    <source>
        <dbReference type="PROSITE-ProRule" id="PRU00042"/>
    </source>
</evidence>
<protein>
    <recommendedName>
        <fullName evidence="3">C2H2-type domain-containing protein</fullName>
    </recommendedName>
</protein>
<evidence type="ECO:0000259" key="3">
    <source>
        <dbReference type="PROSITE" id="PS50157"/>
    </source>
</evidence>
<dbReference type="OrthoDB" id="6910977at2759"/>
<keyword evidence="1" id="KW-0863">Zinc-finger</keyword>
<accession>A0A4U0UGH5</accession>
<evidence type="ECO:0000313" key="4">
    <source>
        <dbReference type="EMBL" id="TKA33766.1"/>
    </source>
</evidence>
<keyword evidence="1" id="KW-0479">Metal-binding</keyword>
<feature type="compositionally biased region" description="Basic and acidic residues" evidence="2">
    <location>
        <begin position="116"/>
        <end position="133"/>
    </location>
</feature>
<dbReference type="PROSITE" id="PS00028">
    <property type="entry name" value="ZINC_FINGER_C2H2_1"/>
    <property type="match status" value="1"/>
</dbReference>
<feature type="region of interest" description="Disordered" evidence="2">
    <location>
        <begin position="82"/>
        <end position="133"/>
    </location>
</feature>
<dbReference type="SUPFAM" id="SSF57667">
    <property type="entry name" value="beta-beta-alpha zinc fingers"/>
    <property type="match status" value="1"/>
</dbReference>
<dbReference type="Proteomes" id="UP000308549">
    <property type="component" value="Unassembled WGS sequence"/>
</dbReference>
<organism evidence="4 5">
    <name type="scientific">Salinomyces thailandicus</name>
    <dbReference type="NCBI Taxonomy" id="706561"/>
    <lineage>
        <taxon>Eukaryota</taxon>
        <taxon>Fungi</taxon>
        <taxon>Dikarya</taxon>
        <taxon>Ascomycota</taxon>
        <taxon>Pezizomycotina</taxon>
        <taxon>Dothideomycetes</taxon>
        <taxon>Dothideomycetidae</taxon>
        <taxon>Mycosphaerellales</taxon>
        <taxon>Teratosphaeriaceae</taxon>
        <taxon>Salinomyces</taxon>
    </lineage>
</organism>
<feature type="compositionally biased region" description="Basic and acidic residues" evidence="2">
    <location>
        <begin position="86"/>
        <end position="99"/>
    </location>
</feature>
<proteinExistence type="predicted"/>
<gene>
    <name evidence="4" type="ORF">B0A50_00602</name>
</gene>
<dbReference type="AlphaFoldDB" id="A0A4U0UGH5"/>
<keyword evidence="5" id="KW-1185">Reference proteome</keyword>
<dbReference type="InterPro" id="IPR036236">
    <property type="entry name" value="Znf_C2H2_sf"/>
</dbReference>
<dbReference type="GO" id="GO:0008270">
    <property type="term" value="F:zinc ion binding"/>
    <property type="evidence" value="ECO:0007669"/>
    <property type="project" value="UniProtKB-KW"/>
</dbReference>
<evidence type="ECO:0000256" key="2">
    <source>
        <dbReference type="SAM" id="MobiDB-lite"/>
    </source>
</evidence>
<comment type="caution">
    <text evidence="4">The sequence shown here is derived from an EMBL/GenBank/DDBJ whole genome shotgun (WGS) entry which is preliminary data.</text>
</comment>
<dbReference type="EMBL" id="NAJL01000002">
    <property type="protein sequence ID" value="TKA33766.1"/>
    <property type="molecule type" value="Genomic_DNA"/>
</dbReference>
<dbReference type="Gene3D" id="3.30.160.60">
    <property type="entry name" value="Classic Zinc Finger"/>
    <property type="match status" value="1"/>
</dbReference>
<evidence type="ECO:0000313" key="5">
    <source>
        <dbReference type="Proteomes" id="UP000308549"/>
    </source>
</evidence>
<dbReference type="InterPro" id="IPR013087">
    <property type="entry name" value="Znf_C2H2_type"/>
</dbReference>
<reference evidence="4 5" key="1">
    <citation type="submission" date="2017-03" db="EMBL/GenBank/DDBJ databases">
        <title>Genomes of endolithic fungi from Antarctica.</title>
        <authorList>
            <person name="Coleine C."/>
            <person name="Masonjones S."/>
            <person name="Stajich J.E."/>
        </authorList>
    </citation>
    <scope>NUCLEOTIDE SEQUENCE [LARGE SCALE GENOMIC DNA]</scope>
    <source>
        <strain evidence="4 5">CCFEE 6315</strain>
    </source>
</reference>
<dbReference type="PROSITE" id="PS50157">
    <property type="entry name" value="ZINC_FINGER_C2H2_2"/>
    <property type="match status" value="1"/>
</dbReference>
<sequence>MSTILPDLFWEPTQQHQPGAVYYERSPSFSSYGATSQQLVDTSLYVPAGVHARASGTPAVKSEDPATDDLHGVPLFQGSAFTEPSDLDKVSLDSSDHNTTRTTPSSRCSPEDSDYDDKKPVLGRQRPDNRRTFSAEDVQLEETDERRKRAYTKPESANCHCKQCGKLFQRNYNLKAHLETHDSNHTLKMAAQSGRK</sequence>
<keyword evidence="1" id="KW-0862">Zinc</keyword>
<feature type="domain" description="C2H2-type" evidence="3">
    <location>
        <begin position="159"/>
        <end position="186"/>
    </location>
</feature>
<name>A0A4U0UGH5_9PEZI</name>